<dbReference type="Gene3D" id="3.20.20.100">
    <property type="entry name" value="NADP-dependent oxidoreductase domain"/>
    <property type="match status" value="1"/>
</dbReference>
<evidence type="ECO:0000313" key="5">
    <source>
        <dbReference type="EMBL" id="MFD2091204.1"/>
    </source>
</evidence>
<evidence type="ECO:0000256" key="2">
    <source>
        <dbReference type="ARBA" id="ARBA00022857"/>
    </source>
</evidence>
<dbReference type="RefSeq" id="WP_376873256.1">
    <property type="nucleotide sequence ID" value="NZ_JBHUHP010000006.1"/>
</dbReference>
<organism evidence="5 6">
    <name type="scientific">Blastococcus deserti</name>
    <dbReference type="NCBI Taxonomy" id="2259033"/>
    <lineage>
        <taxon>Bacteria</taxon>
        <taxon>Bacillati</taxon>
        <taxon>Actinomycetota</taxon>
        <taxon>Actinomycetes</taxon>
        <taxon>Geodermatophilales</taxon>
        <taxon>Geodermatophilaceae</taxon>
        <taxon>Blastococcus</taxon>
    </lineage>
</organism>
<dbReference type="InterPro" id="IPR018170">
    <property type="entry name" value="Aldo/ket_reductase_CS"/>
</dbReference>
<evidence type="ECO:0000256" key="3">
    <source>
        <dbReference type="ARBA" id="ARBA00023002"/>
    </source>
</evidence>
<dbReference type="InterPro" id="IPR036812">
    <property type="entry name" value="NAD(P)_OxRdtase_dom_sf"/>
</dbReference>
<gene>
    <name evidence="5" type="ORF">ACFSHS_06400</name>
</gene>
<dbReference type="PANTHER" id="PTHR43827">
    <property type="entry name" value="2,5-DIKETO-D-GLUCONIC ACID REDUCTASE"/>
    <property type="match status" value="1"/>
</dbReference>
<dbReference type="Pfam" id="PF00248">
    <property type="entry name" value="Aldo_ket_red"/>
    <property type="match status" value="1"/>
</dbReference>
<accession>A0ABW4X9G1</accession>
<proteinExistence type="inferred from homology"/>
<evidence type="ECO:0000313" key="6">
    <source>
        <dbReference type="Proteomes" id="UP001597402"/>
    </source>
</evidence>
<feature type="domain" description="NADP-dependent oxidoreductase" evidence="4">
    <location>
        <begin position="26"/>
        <end position="263"/>
    </location>
</feature>
<feature type="non-terminal residue" evidence="5">
    <location>
        <position position="280"/>
    </location>
</feature>
<dbReference type="PANTHER" id="PTHR43827:SF3">
    <property type="entry name" value="NADP-DEPENDENT OXIDOREDUCTASE DOMAIN-CONTAINING PROTEIN"/>
    <property type="match status" value="1"/>
</dbReference>
<name>A0ABW4X9G1_9ACTN</name>
<dbReference type="InterPro" id="IPR020471">
    <property type="entry name" value="AKR"/>
</dbReference>
<sequence length="280" mass="31614">MPNPGVPTIALNNGVEIPQLGFGVFQIPPDETVKATTTALEIGYRHIDTAQMYGNEREVGIAVRESGIPREEVFVTSKLNNNRLQRDDILRSFDQSLADMGLEYLDLFLIHWPLPAASDYVARWKAMEEIYASGRAKAIGVSNFQPHHLRNLFASTDVRPAVNQIEVHPYLTQEELRAFDRDHEIVTEAWAPIAKGRVNDDPAIREIAQQLGRTPAQVVLRWHVQRGDVVFPKSVTRSRVEENFDIFDFELDESAMAALSGLNRDERTGPDPDQFNWIPG</sequence>
<reference evidence="6" key="1">
    <citation type="journal article" date="2019" name="Int. J. Syst. Evol. Microbiol.">
        <title>The Global Catalogue of Microorganisms (GCM) 10K type strain sequencing project: providing services to taxonomists for standard genome sequencing and annotation.</title>
        <authorList>
            <consortium name="The Broad Institute Genomics Platform"/>
            <consortium name="The Broad Institute Genome Sequencing Center for Infectious Disease"/>
            <person name="Wu L."/>
            <person name="Ma J."/>
        </authorList>
    </citation>
    <scope>NUCLEOTIDE SEQUENCE [LARGE SCALE GENOMIC DNA]</scope>
    <source>
        <strain evidence="6">JCM 3338</strain>
    </source>
</reference>
<dbReference type="InterPro" id="IPR023210">
    <property type="entry name" value="NADP_OxRdtase_dom"/>
</dbReference>
<evidence type="ECO:0000256" key="1">
    <source>
        <dbReference type="ARBA" id="ARBA00007905"/>
    </source>
</evidence>
<dbReference type="PROSITE" id="PS00062">
    <property type="entry name" value="ALDOKETO_REDUCTASE_2"/>
    <property type="match status" value="1"/>
</dbReference>
<dbReference type="PIRSF" id="PIRSF000097">
    <property type="entry name" value="AKR"/>
    <property type="match status" value="1"/>
</dbReference>
<keyword evidence="2" id="KW-0521">NADP</keyword>
<protein>
    <submittedName>
        <fullName evidence="5">Aldo/keto reductase</fullName>
    </submittedName>
</protein>
<dbReference type="PROSITE" id="PS00798">
    <property type="entry name" value="ALDOKETO_REDUCTASE_1"/>
    <property type="match status" value="1"/>
</dbReference>
<keyword evidence="6" id="KW-1185">Reference proteome</keyword>
<dbReference type="EMBL" id="JBHUHP010000006">
    <property type="protein sequence ID" value="MFD2091204.1"/>
    <property type="molecule type" value="Genomic_DNA"/>
</dbReference>
<dbReference type="Proteomes" id="UP001597402">
    <property type="component" value="Unassembled WGS sequence"/>
</dbReference>
<dbReference type="SUPFAM" id="SSF51430">
    <property type="entry name" value="NAD(P)-linked oxidoreductase"/>
    <property type="match status" value="1"/>
</dbReference>
<keyword evidence="3" id="KW-0560">Oxidoreductase</keyword>
<dbReference type="PRINTS" id="PR00069">
    <property type="entry name" value="ALDKETRDTASE"/>
</dbReference>
<comment type="caution">
    <text evidence="5">The sequence shown here is derived from an EMBL/GenBank/DDBJ whole genome shotgun (WGS) entry which is preliminary data.</text>
</comment>
<evidence type="ECO:0000259" key="4">
    <source>
        <dbReference type="Pfam" id="PF00248"/>
    </source>
</evidence>
<comment type="similarity">
    <text evidence="1">Belongs to the aldo/keto reductase family.</text>
</comment>